<reference evidence="2 3" key="1">
    <citation type="submission" date="2023-09" db="EMBL/GenBank/DDBJ databases">
        <title>Novel taxa isolated from Blanes Bay.</title>
        <authorList>
            <person name="Rey-Velasco X."/>
            <person name="Lucena T."/>
        </authorList>
    </citation>
    <scope>NUCLEOTIDE SEQUENCE [LARGE SCALE GENOMIC DNA]</scope>
    <source>
        <strain evidence="2 3">S334</strain>
    </source>
</reference>
<organism evidence="2 3">
    <name type="scientific">Pricia mediterranea</name>
    <dbReference type="NCBI Taxonomy" id="3076079"/>
    <lineage>
        <taxon>Bacteria</taxon>
        <taxon>Pseudomonadati</taxon>
        <taxon>Bacteroidota</taxon>
        <taxon>Flavobacteriia</taxon>
        <taxon>Flavobacteriales</taxon>
        <taxon>Flavobacteriaceae</taxon>
        <taxon>Pricia</taxon>
    </lineage>
</organism>
<dbReference type="Proteomes" id="UP001250656">
    <property type="component" value="Unassembled WGS sequence"/>
</dbReference>
<name>A0ABU3L4I9_9FLAO</name>
<feature type="compositionally biased region" description="Basic and acidic residues" evidence="1">
    <location>
        <begin position="941"/>
        <end position="961"/>
    </location>
</feature>
<sequence length="2366" mass="267483">MADAAEHNVNVLSPVDPHVPEFLDFKKLRREGLEHIGELAGKMWTDHNVHDPGITILETLVYALMDLGYRTNLPFEDLITTDSGAATDDNFPTPLQVLTVNPVTITDYRKLLLEVGGVRNAWLEPADQEVPLFIDGRRNQLDCKSAQYSDNQRCMRDLKYPFMDVRLNGLYKVYIEKDTERVRSQTDHGNLVREVRRILMAHRNLCEDFREEICLLQPLDIGICAEVEIANGFLPEKVYAQLIAALREFVQPRVRYYTLKELLEKGRPIDEIFAGRPYRKHSYGFVDTDEFEALERRKELRLSDLYTVLLGVEGVLRVKNIHINGGTPLPAPEFCPKEDGETGPWATGIRISDDQVPVFSLETTCVDVYGEQGYIALDKPKVHKSFSFPKKFHLPENKLDAQIPSGRYRDDLGAYRSIQHDFPVVYGIGDDGLPERASLLRKTQALQLKGYLLFYDQMLANYAAQLTRIRSLFALTPESDRPSTDRHTYFTQLAETVPGLEDLLQSYEADAKMDAGARLALAVARDDKWHMALTALDASPRPSLTVSGYCDDDRAPLGILTFGSAAVRAIYIDQMVESFSGDRYEVEVLIDRGGHFFVLYPSLPGDVALVGPKRFASFGEAYNDAKSTAFLCGLRESYNPVSDLSNPGGSDVHYFNLNYDPLSYMDLLQGLTENGTEYEGRRKRFLDHLLARFGEQFTDYTLLQYQYRMGDTDLDRRTIDDQSDYLHQVADLGRNRARAFNYGEASWNTDNVSGFEKRTSLLAGLENYRRRNLCNFEVSQCFRIQLRGPGENVFFHGNRSYDTKEELYRAAERVLVDLRHPATYDRLEKELNGFNRTTIHRLFSVRTAQENITVARYRYHQQILNAEDEVIVFDKGSSLASEKAAREKKGEFIRRINEGEVQVGSQGQQEEDGKNGLRKIDEGFQREEQTKEGGKGATDGGKTHERTKGQADAERGGAKRKGDSRLRLLPVDGDFYLDTAALDFQIGTLISYNWHIDVPGADRKKKGGQVFENEDEAWEKLIGQAEIRDYLTEHDDSWHWKLVIKGNIELRGAQYYPDRQRAVTAWRQAKTLGTEAAHYAFVETDGGSILELRNEKGGRVAVSGPLPDNGYDNEALIGECTQIFGNRNNAPHYKKSDKKYGFRILDGKSATILVSYSCFGSQRQALEQMGRVFTLGAQKKNYLRSGDEGNPEYRFLLRDDSDTFVAWPPGHLETASERDRALNTAVQFLKKNERPVYVKEEPRRYVWSVSDKGGPYLESDSEFPSKNKAQADFDRCIVERARKNGSKFLAPHRYRFYVLSVPSRFGFVYGGSDEQGRFDPLFKGKNTYPSHKEAAAGYRVFAEKLPALRLEPVTKKGRRFDFALFERDKKTPIAVQYRAGGEKASMDTARAAVGYIQDIYTQEGTPRVRFIEGEIAQHPEGKYEWRFYKKNAPIARSPYNCGTKEMAERIKFQICDVVPPIDLKECPPKKKVVCPEKNPHFYHYQVCFTAQGDREFRLISYRGYESYEEAEAAWEAQWLTVIDVARDPDNYGENGKISLEETYRDPDSAACDEVSFFAVVPEALTDRSADEGLPVIKYFVALAHLYPIVPIPDGQNGAGGTKYMYRVVLADAELIDTDCLIDPLAPTLGSLLWESTVCFGSSAEALEAYRHFYTLAGISNNCRVLCERGEYFVGLVEVLVESLCAYESEEEAWDEAFPNPEDKDACGDCLPRGVREFVYAAEDDKNYIVFCDRIYWKFKVVSPGYYVMDHARHYDSEAERDEQVGRWMEVLKKLDWDRYLPEKGPRAGENTYFPIHGTDEGYCIRLFVPAEGETITEEGLQPCGCDDVDKTTGTAEIIGFTGSRCYPCYEEAVKAFGDFRDRVLQGKLSPEPTERSPNGPYSFRLVDAGKLIGYHPQQYECAQDVFDAIADTKACVQQTGMHVLEHILMRPKSGDECGYQIPIGDNEFRFKSCLLPICPDYCCNIAWQPDRDRDDPCAEAKVGAGPDNGIGVDPDTIYYLPGSDPYSFWATVILPAWDRRFRTRDSRKAIEMLLYKEAPALVGLNILWLSPRDLCKFEEVFRKWLDWKQDPGAALCDPEGISPNCQLVDCIRELGSEPPCATRPGATGECECGPSEEESDDSCCLPPETEGSLFWGECQPDMPEGDVAQAFEDFSTGSELSGEPPAKTATSSTKKKNATERKNAVEGGEADPKPGASDGEEGEEVGAVPKPGASDGEAVERPEAGQTLDLVQKRNARYRVNAAEGADKATQRTKSYQRVQSFLKNPPTISEYGKLVSFFDRYSLHEGNNLSGFLELLKNATWHLLDMLLLKGKKLSKKDTKALKQSLQKLRAKGFSYEQLRMDWNLDEMQASANKEIKAQLEQLLN</sequence>
<evidence type="ECO:0000313" key="3">
    <source>
        <dbReference type="Proteomes" id="UP001250656"/>
    </source>
</evidence>
<feature type="region of interest" description="Disordered" evidence="1">
    <location>
        <begin position="2156"/>
        <end position="2233"/>
    </location>
</feature>
<dbReference type="RefSeq" id="WP_314013452.1">
    <property type="nucleotide sequence ID" value="NZ_JAVTTP010000001.1"/>
</dbReference>
<keyword evidence="3" id="KW-1185">Reference proteome</keyword>
<dbReference type="EMBL" id="JAVTTP010000001">
    <property type="protein sequence ID" value="MDT7828241.1"/>
    <property type="molecule type" value="Genomic_DNA"/>
</dbReference>
<evidence type="ECO:0000256" key="1">
    <source>
        <dbReference type="SAM" id="MobiDB-lite"/>
    </source>
</evidence>
<proteinExistence type="predicted"/>
<dbReference type="Gene3D" id="2.30.29.80">
    <property type="match status" value="1"/>
</dbReference>
<feature type="region of interest" description="Disordered" evidence="1">
    <location>
        <begin position="923"/>
        <end position="961"/>
    </location>
</feature>
<feature type="compositionally biased region" description="Basic and acidic residues" evidence="1">
    <location>
        <begin position="923"/>
        <end position="934"/>
    </location>
</feature>
<accession>A0ABU3L4I9</accession>
<protein>
    <submittedName>
        <fullName evidence="2">Uncharacterized protein</fullName>
    </submittedName>
</protein>
<evidence type="ECO:0000313" key="2">
    <source>
        <dbReference type="EMBL" id="MDT7828241.1"/>
    </source>
</evidence>
<gene>
    <name evidence="2" type="ORF">RQM65_06160</name>
</gene>
<comment type="caution">
    <text evidence="2">The sequence shown here is derived from an EMBL/GenBank/DDBJ whole genome shotgun (WGS) entry which is preliminary data.</text>
</comment>
<feature type="region of interest" description="Disordered" evidence="1">
    <location>
        <begin position="2103"/>
        <end position="2126"/>
    </location>
</feature>